<keyword evidence="4" id="KW-1185">Reference proteome</keyword>
<keyword evidence="1" id="KW-0812">Transmembrane</keyword>
<accession>A0AAN6DY51</accession>
<evidence type="ECO:0000313" key="3">
    <source>
        <dbReference type="EMBL" id="KAI1613707.1"/>
    </source>
</evidence>
<protein>
    <submittedName>
        <fullName evidence="3">Uncharacterized protein</fullName>
    </submittedName>
</protein>
<evidence type="ECO:0000313" key="4">
    <source>
        <dbReference type="Proteomes" id="UP001203852"/>
    </source>
</evidence>
<reference evidence="3" key="1">
    <citation type="journal article" date="2022" name="bioRxiv">
        <title>Deciphering the potential niche of two novel black yeast fungi from a biological soil crust based on their genomes, phenotypes, and melanin regulation.</title>
        <authorList>
            <consortium name="DOE Joint Genome Institute"/>
            <person name="Carr E.C."/>
            <person name="Barton Q."/>
            <person name="Grambo S."/>
            <person name="Sullivan M."/>
            <person name="Renfro C.M."/>
            <person name="Kuo A."/>
            <person name="Pangilinan J."/>
            <person name="Lipzen A."/>
            <person name="Keymanesh K."/>
            <person name="Savage E."/>
            <person name="Barry K."/>
            <person name="Grigoriev I.V."/>
            <person name="Riekhof W.R."/>
            <person name="Harris S.S."/>
        </authorList>
    </citation>
    <scope>NUCLEOTIDE SEQUENCE</scope>
    <source>
        <strain evidence="3">JF 03-4F</strain>
    </source>
</reference>
<comment type="caution">
    <text evidence="3">The sequence shown here is derived from an EMBL/GenBank/DDBJ whole genome shotgun (WGS) entry which is preliminary data.</text>
</comment>
<feature type="chain" id="PRO_5043028933" evidence="2">
    <location>
        <begin position="33"/>
        <end position="78"/>
    </location>
</feature>
<sequence>MRLAFCGRVVTFSHNILFLVLLSLLDWMDGWIQSINSSIATRQRGNKRTVTRDTVVAFVHFIATSCIGMHVFFVADYL</sequence>
<name>A0AAN6DY51_9EURO</name>
<proteinExistence type="predicted"/>
<organism evidence="3 4">
    <name type="scientific">Exophiala viscosa</name>
    <dbReference type="NCBI Taxonomy" id="2486360"/>
    <lineage>
        <taxon>Eukaryota</taxon>
        <taxon>Fungi</taxon>
        <taxon>Dikarya</taxon>
        <taxon>Ascomycota</taxon>
        <taxon>Pezizomycotina</taxon>
        <taxon>Eurotiomycetes</taxon>
        <taxon>Chaetothyriomycetidae</taxon>
        <taxon>Chaetothyriales</taxon>
        <taxon>Herpotrichiellaceae</taxon>
        <taxon>Exophiala</taxon>
    </lineage>
</organism>
<evidence type="ECO:0000256" key="1">
    <source>
        <dbReference type="SAM" id="Phobius"/>
    </source>
</evidence>
<dbReference type="Proteomes" id="UP001203852">
    <property type="component" value="Unassembled WGS sequence"/>
</dbReference>
<feature type="transmembrane region" description="Helical" evidence="1">
    <location>
        <begin position="53"/>
        <end position="75"/>
    </location>
</feature>
<keyword evidence="2" id="KW-0732">Signal</keyword>
<dbReference type="EMBL" id="MU404353">
    <property type="protein sequence ID" value="KAI1613707.1"/>
    <property type="molecule type" value="Genomic_DNA"/>
</dbReference>
<dbReference type="AlphaFoldDB" id="A0AAN6DY51"/>
<keyword evidence="1" id="KW-1133">Transmembrane helix</keyword>
<evidence type="ECO:0000256" key="2">
    <source>
        <dbReference type="SAM" id="SignalP"/>
    </source>
</evidence>
<feature type="signal peptide" evidence="2">
    <location>
        <begin position="1"/>
        <end position="32"/>
    </location>
</feature>
<keyword evidence="1" id="KW-0472">Membrane</keyword>
<gene>
    <name evidence="3" type="ORF">EDD36DRAFT_205392</name>
</gene>